<evidence type="ECO:0000313" key="4">
    <source>
        <dbReference type="Proteomes" id="UP000019132"/>
    </source>
</evidence>
<dbReference type="EnsemblProtists" id="PYU1_T013684">
    <property type="protein sequence ID" value="PYU1_T013684"/>
    <property type="gene ID" value="PYU1_G013655"/>
</dbReference>
<protein>
    <recommendedName>
        <fullName evidence="2">SWIM-type domain-containing protein</fullName>
    </recommendedName>
</protein>
<dbReference type="GO" id="GO:0008270">
    <property type="term" value="F:zinc ion binding"/>
    <property type="evidence" value="ECO:0007669"/>
    <property type="project" value="UniProtKB-KW"/>
</dbReference>
<dbReference type="AlphaFoldDB" id="K3X8Y5"/>
<evidence type="ECO:0000256" key="1">
    <source>
        <dbReference type="PROSITE-ProRule" id="PRU00325"/>
    </source>
</evidence>
<feature type="domain" description="SWIM-type" evidence="2">
    <location>
        <begin position="67"/>
        <end position="99"/>
    </location>
</feature>
<sequence length="118" mass="14060">MKLAENFHHRRQSVEHRSPHELVPTRFAQLEQNLQGSQRCESIPCANGAYMVRSLGQMRPQMYDTWRHVNLLDWECTCQEWQDRLFPCVHGIHAAELDRRRIDSLYDIKQNSVEHYIA</sequence>
<dbReference type="STRING" id="431595.K3X8Y5"/>
<proteinExistence type="predicted"/>
<dbReference type="VEuPathDB" id="FungiDB:PYU1_G013655"/>
<dbReference type="Pfam" id="PF04434">
    <property type="entry name" value="SWIM"/>
    <property type="match status" value="1"/>
</dbReference>
<dbReference type="HOGENOM" id="CLU_2079273_0_0_1"/>
<dbReference type="PROSITE" id="PS50966">
    <property type="entry name" value="ZF_SWIM"/>
    <property type="match status" value="1"/>
</dbReference>
<reference evidence="4" key="2">
    <citation type="submission" date="2010-04" db="EMBL/GenBank/DDBJ databases">
        <authorList>
            <person name="Buell R."/>
            <person name="Hamilton J."/>
            <person name="Hostetler J."/>
        </authorList>
    </citation>
    <scope>NUCLEOTIDE SEQUENCE [LARGE SCALE GENOMIC DNA]</scope>
    <source>
        <strain evidence="4">DAOM:BR144</strain>
    </source>
</reference>
<dbReference type="InParanoid" id="K3X8Y5"/>
<accession>K3X8Y5</accession>
<dbReference type="InterPro" id="IPR007527">
    <property type="entry name" value="Znf_SWIM"/>
</dbReference>
<keyword evidence="1" id="KW-0863">Zinc-finger</keyword>
<dbReference type="EMBL" id="GL376586">
    <property type="status" value="NOT_ANNOTATED_CDS"/>
    <property type="molecule type" value="Genomic_DNA"/>
</dbReference>
<dbReference type="Proteomes" id="UP000019132">
    <property type="component" value="Unassembled WGS sequence"/>
</dbReference>
<evidence type="ECO:0000259" key="2">
    <source>
        <dbReference type="PROSITE" id="PS50966"/>
    </source>
</evidence>
<keyword evidence="1" id="KW-0479">Metal-binding</keyword>
<organism evidence="3 4">
    <name type="scientific">Globisporangium ultimum (strain ATCC 200006 / CBS 805.95 / DAOM BR144)</name>
    <name type="common">Pythium ultimum</name>
    <dbReference type="NCBI Taxonomy" id="431595"/>
    <lineage>
        <taxon>Eukaryota</taxon>
        <taxon>Sar</taxon>
        <taxon>Stramenopiles</taxon>
        <taxon>Oomycota</taxon>
        <taxon>Peronosporomycetes</taxon>
        <taxon>Pythiales</taxon>
        <taxon>Pythiaceae</taxon>
        <taxon>Globisporangium</taxon>
    </lineage>
</organism>
<reference evidence="4" key="1">
    <citation type="journal article" date="2010" name="Genome Biol.">
        <title>Genome sequence of the necrotrophic plant pathogen Pythium ultimum reveals original pathogenicity mechanisms and effector repertoire.</title>
        <authorList>
            <person name="Levesque C.A."/>
            <person name="Brouwer H."/>
            <person name="Cano L."/>
            <person name="Hamilton J.P."/>
            <person name="Holt C."/>
            <person name="Huitema E."/>
            <person name="Raffaele S."/>
            <person name="Robideau G.P."/>
            <person name="Thines M."/>
            <person name="Win J."/>
            <person name="Zerillo M.M."/>
            <person name="Beakes G.W."/>
            <person name="Boore J.L."/>
            <person name="Busam D."/>
            <person name="Dumas B."/>
            <person name="Ferriera S."/>
            <person name="Fuerstenberg S.I."/>
            <person name="Gachon C.M."/>
            <person name="Gaulin E."/>
            <person name="Govers F."/>
            <person name="Grenville-Briggs L."/>
            <person name="Horner N."/>
            <person name="Hostetler J."/>
            <person name="Jiang R.H."/>
            <person name="Johnson J."/>
            <person name="Krajaejun T."/>
            <person name="Lin H."/>
            <person name="Meijer H.J."/>
            <person name="Moore B."/>
            <person name="Morris P."/>
            <person name="Phuntmart V."/>
            <person name="Puiu D."/>
            <person name="Shetty J."/>
            <person name="Stajich J.E."/>
            <person name="Tripathy S."/>
            <person name="Wawra S."/>
            <person name="van West P."/>
            <person name="Whitty B.R."/>
            <person name="Coutinho P.M."/>
            <person name="Henrissat B."/>
            <person name="Martin F."/>
            <person name="Thomas P.D."/>
            <person name="Tyler B.M."/>
            <person name="De Vries R.P."/>
            <person name="Kamoun S."/>
            <person name="Yandell M."/>
            <person name="Tisserat N."/>
            <person name="Buell C.R."/>
        </authorList>
    </citation>
    <scope>NUCLEOTIDE SEQUENCE</scope>
    <source>
        <strain evidence="4">DAOM:BR144</strain>
    </source>
</reference>
<evidence type="ECO:0000313" key="3">
    <source>
        <dbReference type="EnsemblProtists" id="PYU1_T013684"/>
    </source>
</evidence>
<dbReference type="eggNOG" id="ENOG502R0RS">
    <property type="taxonomic scope" value="Eukaryota"/>
</dbReference>
<keyword evidence="4" id="KW-1185">Reference proteome</keyword>
<keyword evidence="1" id="KW-0862">Zinc</keyword>
<reference evidence="3" key="3">
    <citation type="submission" date="2015-02" db="UniProtKB">
        <authorList>
            <consortium name="EnsemblProtists"/>
        </authorList>
    </citation>
    <scope>IDENTIFICATION</scope>
    <source>
        <strain evidence="3">DAOM BR144</strain>
    </source>
</reference>
<name>K3X8Y5_GLOUD</name>